<keyword evidence="5" id="KW-0811">Translocation</keyword>
<evidence type="ECO:0000256" key="2">
    <source>
        <dbReference type="ARBA" id="ARBA00022448"/>
    </source>
</evidence>
<comment type="caution">
    <text evidence="11">The sequence shown here is derived from an EMBL/GenBank/DDBJ whole genome shotgun (WGS) entry which is preliminary data.</text>
</comment>
<dbReference type="GO" id="GO:0006999">
    <property type="term" value="P:nuclear pore organization"/>
    <property type="evidence" value="ECO:0007669"/>
    <property type="project" value="TreeGrafter"/>
</dbReference>
<keyword evidence="4" id="KW-0653">Protein transport</keyword>
<dbReference type="GO" id="GO:0044615">
    <property type="term" value="C:nuclear pore nuclear basket"/>
    <property type="evidence" value="ECO:0007669"/>
    <property type="project" value="TreeGrafter"/>
</dbReference>
<dbReference type="Proteomes" id="UP000664859">
    <property type="component" value="Unassembled WGS sequence"/>
</dbReference>
<evidence type="ECO:0000256" key="3">
    <source>
        <dbReference type="ARBA" id="ARBA00022816"/>
    </source>
</evidence>
<protein>
    <recommendedName>
        <fullName evidence="10">RRM Nup35-type domain-containing protein</fullName>
    </recommendedName>
</protein>
<evidence type="ECO:0000256" key="8">
    <source>
        <dbReference type="PROSITE-ProRule" id="PRU00804"/>
    </source>
</evidence>
<feature type="domain" description="RRM Nup35-type" evidence="10">
    <location>
        <begin position="83"/>
        <end position="164"/>
    </location>
</feature>
<keyword evidence="7 8" id="KW-0539">Nucleus</keyword>
<keyword evidence="2 8" id="KW-0813">Transport</keyword>
<evidence type="ECO:0000259" key="10">
    <source>
        <dbReference type="PROSITE" id="PS51472"/>
    </source>
</evidence>
<evidence type="ECO:0000313" key="12">
    <source>
        <dbReference type="Proteomes" id="UP000664859"/>
    </source>
</evidence>
<dbReference type="GO" id="GO:0006607">
    <property type="term" value="P:NLS-bearing protein import into nucleus"/>
    <property type="evidence" value="ECO:0007669"/>
    <property type="project" value="TreeGrafter"/>
</dbReference>
<evidence type="ECO:0000256" key="7">
    <source>
        <dbReference type="ARBA" id="ARBA00023242"/>
    </source>
</evidence>
<dbReference type="PANTHER" id="PTHR21527:SF6">
    <property type="entry name" value="NUCLEOPORIN NUP35"/>
    <property type="match status" value="1"/>
</dbReference>
<evidence type="ECO:0000313" key="11">
    <source>
        <dbReference type="EMBL" id="KAG5190241.1"/>
    </source>
</evidence>
<sequence length="261" mass="28103">MVPARSESVTSPGRDGAPANRTNGMEPPEHGGAFIPTDIDEAPPTMSLLDSGARAEPWSAAQEASFGLRRRRAGDDLLARSAEDWARWVMVYGMPAGCVAEVVDHFRVYGQVVENRVGQGNWVLLRYATVLQARKALASGNHARISGGRIMVGTSAIDAAAAAQLVVDDDATERLARRCASPPPAHVPLGGGARLRPPRQRSPALPSAIGYAPPVRPRATVRRVAAIDDSDLLQEAPRARKWNVCDRIYQYIFSGTRAVHD</sequence>
<comment type="subcellular location">
    <subcellularLocation>
        <location evidence="1">Nucleus</location>
        <location evidence="1">Nuclear pore complex</location>
    </subcellularLocation>
</comment>
<dbReference type="GO" id="GO:0003676">
    <property type="term" value="F:nucleic acid binding"/>
    <property type="evidence" value="ECO:0007669"/>
    <property type="project" value="InterPro"/>
</dbReference>
<dbReference type="SUPFAM" id="SSF54928">
    <property type="entry name" value="RNA-binding domain, RBD"/>
    <property type="match status" value="1"/>
</dbReference>
<dbReference type="InterPro" id="IPR035979">
    <property type="entry name" value="RBD_domain_sf"/>
</dbReference>
<feature type="region of interest" description="Disordered" evidence="9">
    <location>
        <begin position="1"/>
        <end position="35"/>
    </location>
</feature>
<keyword evidence="3 8" id="KW-0509">mRNA transport</keyword>
<dbReference type="Pfam" id="PF05172">
    <property type="entry name" value="RRM_Nup35"/>
    <property type="match status" value="1"/>
</dbReference>
<dbReference type="OrthoDB" id="3365060at2759"/>
<name>A0A836CNV8_9STRA</name>
<evidence type="ECO:0000256" key="6">
    <source>
        <dbReference type="ARBA" id="ARBA00023132"/>
    </source>
</evidence>
<dbReference type="PANTHER" id="PTHR21527">
    <property type="entry name" value="NUCLEOPORIN NUP35"/>
    <property type="match status" value="1"/>
</dbReference>
<dbReference type="InterPro" id="IPR007846">
    <property type="entry name" value="RRM_NUP35_dom"/>
</dbReference>
<dbReference type="PROSITE" id="PS51472">
    <property type="entry name" value="RRM_NUP35"/>
    <property type="match status" value="1"/>
</dbReference>
<dbReference type="InterPro" id="IPR012677">
    <property type="entry name" value="Nucleotide-bd_a/b_plait_sf"/>
</dbReference>
<dbReference type="GO" id="GO:0017056">
    <property type="term" value="F:structural constituent of nuclear pore"/>
    <property type="evidence" value="ECO:0007669"/>
    <property type="project" value="TreeGrafter"/>
</dbReference>
<evidence type="ECO:0000256" key="4">
    <source>
        <dbReference type="ARBA" id="ARBA00022927"/>
    </source>
</evidence>
<gene>
    <name evidence="11" type="ORF">JKP88DRAFT_286064</name>
</gene>
<feature type="region of interest" description="Disordered" evidence="9">
    <location>
        <begin position="181"/>
        <end position="209"/>
    </location>
</feature>
<reference evidence="11" key="1">
    <citation type="submission" date="2021-02" db="EMBL/GenBank/DDBJ databases">
        <title>First Annotated Genome of the Yellow-green Alga Tribonema minus.</title>
        <authorList>
            <person name="Mahan K.M."/>
        </authorList>
    </citation>
    <scope>NUCLEOTIDE SEQUENCE</scope>
    <source>
        <strain evidence="11">UTEX B ZZ1240</strain>
    </source>
</reference>
<organism evidence="11 12">
    <name type="scientific">Tribonema minus</name>
    <dbReference type="NCBI Taxonomy" id="303371"/>
    <lineage>
        <taxon>Eukaryota</taxon>
        <taxon>Sar</taxon>
        <taxon>Stramenopiles</taxon>
        <taxon>Ochrophyta</taxon>
        <taxon>PX clade</taxon>
        <taxon>Xanthophyceae</taxon>
        <taxon>Tribonematales</taxon>
        <taxon>Tribonemataceae</taxon>
        <taxon>Tribonema</taxon>
    </lineage>
</organism>
<keyword evidence="12" id="KW-1185">Reference proteome</keyword>
<evidence type="ECO:0000256" key="1">
    <source>
        <dbReference type="ARBA" id="ARBA00004567"/>
    </source>
</evidence>
<dbReference type="GO" id="GO:0044613">
    <property type="term" value="C:nuclear pore central transport channel"/>
    <property type="evidence" value="ECO:0007669"/>
    <property type="project" value="TreeGrafter"/>
</dbReference>
<dbReference type="GO" id="GO:0005543">
    <property type="term" value="F:phospholipid binding"/>
    <property type="evidence" value="ECO:0007669"/>
    <property type="project" value="TreeGrafter"/>
</dbReference>
<dbReference type="Gene3D" id="3.30.70.330">
    <property type="match status" value="1"/>
</dbReference>
<accession>A0A836CNV8</accession>
<dbReference type="GO" id="GO:0051028">
    <property type="term" value="P:mRNA transport"/>
    <property type="evidence" value="ECO:0007669"/>
    <property type="project" value="UniProtKB-UniRule"/>
</dbReference>
<evidence type="ECO:0000256" key="9">
    <source>
        <dbReference type="SAM" id="MobiDB-lite"/>
    </source>
</evidence>
<evidence type="ECO:0000256" key="5">
    <source>
        <dbReference type="ARBA" id="ARBA00023010"/>
    </source>
</evidence>
<dbReference type="AlphaFoldDB" id="A0A836CNV8"/>
<proteinExistence type="predicted"/>
<keyword evidence="6 8" id="KW-0906">Nuclear pore complex</keyword>
<dbReference type="EMBL" id="JAFCMP010000036">
    <property type="protein sequence ID" value="KAG5190241.1"/>
    <property type="molecule type" value="Genomic_DNA"/>
</dbReference>